<name>W4QEY1_9BACI</name>
<proteinExistence type="predicted"/>
<gene>
    <name evidence="2" type="ORF">JCM9152_2074</name>
</gene>
<feature type="transmembrane region" description="Helical" evidence="1">
    <location>
        <begin position="71"/>
        <end position="92"/>
    </location>
</feature>
<evidence type="ECO:0000313" key="2">
    <source>
        <dbReference type="EMBL" id="GAE30660.1"/>
    </source>
</evidence>
<accession>W4QEY1</accession>
<organism evidence="2 3">
    <name type="scientific">Halalkalibacter hemicellulosilyticusJCM 9152</name>
    <dbReference type="NCBI Taxonomy" id="1236971"/>
    <lineage>
        <taxon>Bacteria</taxon>
        <taxon>Bacillati</taxon>
        <taxon>Bacillota</taxon>
        <taxon>Bacilli</taxon>
        <taxon>Bacillales</taxon>
        <taxon>Bacillaceae</taxon>
        <taxon>Halalkalibacter</taxon>
    </lineage>
</organism>
<comment type="caution">
    <text evidence="2">The sequence shown here is derived from an EMBL/GenBank/DDBJ whole genome shotgun (WGS) entry which is preliminary data.</text>
</comment>
<evidence type="ECO:0000256" key="1">
    <source>
        <dbReference type="SAM" id="Phobius"/>
    </source>
</evidence>
<keyword evidence="1" id="KW-0812">Transmembrane</keyword>
<dbReference type="Proteomes" id="UP000018895">
    <property type="component" value="Unassembled WGS sequence"/>
</dbReference>
<feature type="transmembrane region" description="Helical" evidence="1">
    <location>
        <begin position="136"/>
        <end position="157"/>
    </location>
</feature>
<keyword evidence="3" id="KW-1185">Reference proteome</keyword>
<keyword evidence="1" id="KW-0472">Membrane</keyword>
<feature type="transmembrane region" description="Helical" evidence="1">
    <location>
        <begin position="38"/>
        <end position="59"/>
    </location>
</feature>
<keyword evidence="1" id="KW-1133">Transmembrane helix</keyword>
<dbReference type="EMBL" id="BAUU01000013">
    <property type="protein sequence ID" value="GAE30660.1"/>
    <property type="molecule type" value="Genomic_DNA"/>
</dbReference>
<evidence type="ECO:0000313" key="3">
    <source>
        <dbReference type="Proteomes" id="UP000018895"/>
    </source>
</evidence>
<sequence>MPATVAMFAVMRKWINGSSDFSVSRTYWHYYKKEFVQANLFGVFFVFIGYIIYANFVILSDQIIWMQAIRYVLLVITIIYLLSLLMFFSVYVHFDVKPIDKLKVALMLTLSYPQYMILMAVTVVAVQYLVMYIPGLIPFFTCSLIGFMLTKIANIVFRVVSERNIQKETKSKESVQAY</sequence>
<reference evidence="2" key="1">
    <citation type="journal article" date="2014" name="Genome Announc.">
        <title>Draft Genome Sequences of Three Alkaliphilic Bacillus Strains, Bacillus wakoensis JCM 9140T, Bacillus akibai JCM 9157T, and Bacillus hemicellulosilyticus JCM 9152T.</title>
        <authorList>
            <person name="Yuki M."/>
            <person name="Oshima K."/>
            <person name="Suda W."/>
            <person name="Oshida Y."/>
            <person name="Kitamura K."/>
            <person name="Iida T."/>
            <person name="Hattori M."/>
            <person name="Ohkuma M."/>
        </authorList>
    </citation>
    <scope>NUCLEOTIDE SEQUENCE [LARGE SCALE GENOMIC DNA]</scope>
    <source>
        <strain evidence="2">JCM 9152</strain>
    </source>
</reference>
<protein>
    <recommendedName>
        <fullName evidence="4">DUF624 domain-containing protein</fullName>
    </recommendedName>
</protein>
<dbReference type="InterPro" id="IPR006938">
    <property type="entry name" value="DUF624"/>
</dbReference>
<feature type="transmembrane region" description="Helical" evidence="1">
    <location>
        <begin position="104"/>
        <end position="130"/>
    </location>
</feature>
<dbReference type="AlphaFoldDB" id="W4QEY1"/>
<dbReference type="STRING" id="1236971.JCM9152_2074"/>
<dbReference type="Pfam" id="PF04854">
    <property type="entry name" value="DUF624"/>
    <property type="match status" value="1"/>
</dbReference>
<evidence type="ECO:0008006" key="4">
    <source>
        <dbReference type="Google" id="ProtNLM"/>
    </source>
</evidence>